<organism evidence="2 3">
    <name type="scientific">Caenorhabditis bovis</name>
    <dbReference type="NCBI Taxonomy" id="2654633"/>
    <lineage>
        <taxon>Eukaryota</taxon>
        <taxon>Metazoa</taxon>
        <taxon>Ecdysozoa</taxon>
        <taxon>Nematoda</taxon>
        <taxon>Chromadorea</taxon>
        <taxon>Rhabditida</taxon>
        <taxon>Rhabditina</taxon>
        <taxon>Rhabditomorpha</taxon>
        <taxon>Rhabditoidea</taxon>
        <taxon>Rhabditidae</taxon>
        <taxon>Peloderinae</taxon>
        <taxon>Caenorhabditis</taxon>
    </lineage>
</organism>
<dbReference type="AlphaFoldDB" id="A0A8S1ENT2"/>
<reference evidence="2 3" key="1">
    <citation type="submission" date="2020-04" db="EMBL/GenBank/DDBJ databases">
        <authorList>
            <person name="Laetsch R D."/>
            <person name="Stevens L."/>
            <person name="Kumar S."/>
            <person name="Blaxter L. M."/>
        </authorList>
    </citation>
    <scope>NUCLEOTIDE SEQUENCE [LARGE SCALE GENOMIC DNA]</scope>
</reference>
<feature type="region of interest" description="Disordered" evidence="1">
    <location>
        <begin position="150"/>
        <end position="210"/>
    </location>
</feature>
<accession>A0A8S1ENT2</accession>
<feature type="compositionally biased region" description="Polar residues" evidence="1">
    <location>
        <begin position="19"/>
        <end position="37"/>
    </location>
</feature>
<dbReference type="EMBL" id="CADEPM010000004">
    <property type="protein sequence ID" value="CAB3405496.1"/>
    <property type="molecule type" value="Genomic_DNA"/>
</dbReference>
<protein>
    <submittedName>
        <fullName evidence="2">Uncharacterized protein</fullName>
    </submittedName>
</protein>
<gene>
    <name evidence="2" type="ORF">CBOVIS_LOCUS7685</name>
</gene>
<proteinExistence type="predicted"/>
<sequence>MMQESSTSCDSSELRRMGRQSSPDESTTRPTSLNGISTLTTTETAKQYAQGFYDALRFAQAKDNFNFTVTPSQLPPIPPTSPMMTPLAPKEMETILMSLLSTTTPGNGTTFPPVSSPLAALQITNESSAERDNPFNTIFANLPNSQISNNFDEASTSRNANWNSSSTTTTSKIGETSSMPPQSKHFERSDESDGNVSSNSRCSSRNRIDE</sequence>
<feature type="compositionally biased region" description="Low complexity" evidence="1">
    <location>
        <begin position="156"/>
        <end position="178"/>
    </location>
</feature>
<evidence type="ECO:0000313" key="3">
    <source>
        <dbReference type="Proteomes" id="UP000494206"/>
    </source>
</evidence>
<dbReference type="Proteomes" id="UP000494206">
    <property type="component" value="Unassembled WGS sequence"/>
</dbReference>
<evidence type="ECO:0000313" key="2">
    <source>
        <dbReference type="EMBL" id="CAB3405496.1"/>
    </source>
</evidence>
<feature type="compositionally biased region" description="Low complexity" evidence="1">
    <location>
        <begin position="195"/>
        <end position="210"/>
    </location>
</feature>
<evidence type="ECO:0000256" key="1">
    <source>
        <dbReference type="SAM" id="MobiDB-lite"/>
    </source>
</evidence>
<feature type="compositionally biased region" description="Polar residues" evidence="1">
    <location>
        <begin position="1"/>
        <end position="11"/>
    </location>
</feature>
<name>A0A8S1ENT2_9PELO</name>
<keyword evidence="3" id="KW-1185">Reference proteome</keyword>
<comment type="caution">
    <text evidence="2">The sequence shown here is derived from an EMBL/GenBank/DDBJ whole genome shotgun (WGS) entry which is preliminary data.</text>
</comment>
<feature type="region of interest" description="Disordered" evidence="1">
    <location>
        <begin position="1"/>
        <end position="37"/>
    </location>
</feature>